<dbReference type="InterPro" id="IPR002347">
    <property type="entry name" value="SDR_fam"/>
</dbReference>
<dbReference type="PRINTS" id="PR00081">
    <property type="entry name" value="GDHRDH"/>
</dbReference>
<keyword evidence="2" id="KW-0560">Oxidoreductase</keyword>
<name>A0A0E9MRG2_9SPHN</name>
<proteinExistence type="inferred from homology"/>
<dbReference type="Pfam" id="PF00106">
    <property type="entry name" value="adh_short"/>
    <property type="match status" value="1"/>
</dbReference>
<dbReference type="EMBL" id="BBWU01000043">
    <property type="protein sequence ID" value="GAO40139.1"/>
    <property type="molecule type" value="Genomic_DNA"/>
</dbReference>
<dbReference type="SUPFAM" id="SSF51735">
    <property type="entry name" value="NAD(P)-binding Rossmann-fold domains"/>
    <property type="match status" value="1"/>
</dbReference>
<keyword evidence="5" id="KW-1185">Reference proteome</keyword>
<dbReference type="InterPro" id="IPR036291">
    <property type="entry name" value="NAD(P)-bd_dom_sf"/>
</dbReference>
<dbReference type="Proteomes" id="UP000033202">
    <property type="component" value="Unassembled WGS sequence"/>
</dbReference>
<dbReference type="Gene3D" id="3.40.50.720">
    <property type="entry name" value="NAD(P)-binding Rossmann-like Domain"/>
    <property type="match status" value="1"/>
</dbReference>
<dbReference type="RefSeq" id="WP_046348949.1">
    <property type="nucleotide sequence ID" value="NZ_BBWU01000043.1"/>
</dbReference>
<gene>
    <name evidence="4" type="ORF">SCH01S_43_00400</name>
</gene>
<organism evidence="4 5">
    <name type="scientific">Sphingomonas changbaiensis NBRC 104936</name>
    <dbReference type="NCBI Taxonomy" id="1219043"/>
    <lineage>
        <taxon>Bacteria</taxon>
        <taxon>Pseudomonadati</taxon>
        <taxon>Pseudomonadota</taxon>
        <taxon>Alphaproteobacteria</taxon>
        <taxon>Sphingomonadales</taxon>
        <taxon>Sphingomonadaceae</taxon>
        <taxon>Sphingomonas</taxon>
    </lineage>
</organism>
<dbReference type="PRINTS" id="PR00080">
    <property type="entry name" value="SDRFAMILY"/>
</dbReference>
<comment type="similarity">
    <text evidence="1 3">Belongs to the short-chain dehydrogenases/reductases (SDR) family.</text>
</comment>
<dbReference type="NCBIfam" id="NF006123">
    <property type="entry name" value="PRK08267.1"/>
    <property type="match status" value="1"/>
</dbReference>
<reference evidence="4 5" key="1">
    <citation type="submission" date="2015-04" db="EMBL/GenBank/DDBJ databases">
        <title>Whole genome shotgun sequence of Sphingomonas changbaiensis NBRC 104936.</title>
        <authorList>
            <person name="Katano-Makiyama Y."/>
            <person name="Hosoyama A."/>
            <person name="Hashimoto M."/>
            <person name="Noguchi M."/>
            <person name="Tsuchikane K."/>
            <person name="Ohji S."/>
            <person name="Yamazoe A."/>
            <person name="Ichikawa N."/>
            <person name="Kimura A."/>
            <person name="Fujita N."/>
        </authorList>
    </citation>
    <scope>NUCLEOTIDE SEQUENCE [LARGE SCALE GENOMIC DNA]</scope>
    <source>
        <strain evidence="4 5">NBRC 104936</strain>
    </source>
</reference>
<sequence>MKKAIFITGAGSGIGRAAAELFAKRGWFVGMADVNQAGIEETARLIGPENASLYRMDVRDRAQWRTALDAFVKASGGRLDVLFNNAGVGHGGPFELMDEDKRELVIDVNLKGVMYGAEAALPYLAATPGSCLLNTCSAAGLYAGPGMSVYAATKFGVRALTDSLDAEWEDHGVKVRSIMPSFIDTPLLDNVAAGSNLSGREHVKAMGLEFTPVEQVAEAAWNAVHGKKRHIVVGKTAKRLAFILRWAPGLVARMRPKNAE</sequence>
<evidence type="ECO:0000256" key="1">
    <source>
        <dbReference type="ARBA" id="ARBA00006484"/>
    </source>
</evidence>
<evidence type="ECO:0000256" key="2">
    <source>
        <dbReference type="ARBA" id="ARBA00023002"/>
    </source>
</evidence>
<dbReference type="PANTHER" id="PTHR43391:SF82">
    <property type="entry name" value="OXIDOREDUCTASE SADH-RELATED"/>
    <property type="match status" value="1"/>
</dbReference>
<evidence type="ECO:0000313" key="4">
    <source>
        <dbReference type="EMBL" id="GAO40139.1"/>
    </source>
</evidence>
<accession>A0A0E9MRG2</accession>
<evidence type="ECO:0000313" key="5">
    <source>
        <dbReference type="Proteomes" id="UP000033202"/>
    </source>
</evidence>
<dbReference type="OrthoDB" id="9793825at2"/>
<dbReference type="AlphaFoldDB" id="A0A0E9MRG2"/>
<dbReference type="PANTHER" id="PTHR43391">
    <property type="entry name" value="RETINOL DEHYDROGENASE-RELATED"/>
    <property type="match status" value="1"/>
</dbReference>
<evidence type="ECO:0000256" key="3">
    <source>
        <dbReference type="RuleBase" id="RU000363"/>
    </source>
</evidence>
<dbReference type="GO" id="GO:0016491">
    <property type="term" value="F:oxidoreductase activity"/>
    <property type="evidence" value="ECO:0007669"/>
    <property type="project" value="UniProtKB-KW"/>
</dbReference>
<protein>
    <submittedName>
        <fullName evidence="4">Putative oxidoreductase</fullName>
    </submittedName>
</protein>
<comment type="caution">
    <text evidence="4">The sequence shown here is derived from an EMBL/GenBank/DDBJ whole genome shotgun (WGS) entry which is preliminary data.</text>
</comment>
<dbReference type="STRING" id="1219043.SCH01S_43_00400"/>